<evidence type="ECO:0000313" key="2">
    <source>
        <dbReference type="EMBL" id="KIM48154.1"/>
    </source>
</evidence>
<feature type="compositionally biased region" description="Polar residues" evidence="1">
    <location>
        <begin position="342"/>
        <end position="353"/>
    </location>
</feature>
<feature type="region of interest" description="Disordered" evidence="1">
    <location>
        <begin position="260"/>
        <end position="292"/>
    </location>
</feature>
<feature type="region of interest" description="Disordered" evidence="1">
    <location>
        <begin position="308"/>
        <end position="354"/>
    </location>
</feature>
<accession>A0A0C3CVK5</accession>
<reference evidence="2 3" key="1">
    <citation type="submission" date="2014-04" db="EMBL/GenBank/DDBJ databases">
        <authorList>
            <consortium name="DOE Joint Genome Institute"/>
            <person name="Kuo A."/>
            <person name="Gay G."/>
            <person name="Dore J."/>
            <person name="Kohler A."/>
            <person name="Nagy L.G."/>
            <person name="Floudas D."/>
            <person name="Copeland A."/>
            <person name="Barry K.W."/>
            <person name="Cichocki N."/>
            <person name="Veneault-Fourrey C."/>
            <person name="LaButti K."/>
            <person name="Lindquist E.A."/>
            <person name="Lipzen A."/>
            <person name="Lundell T."/>
            <person name="Morin E."/>
            <person name="Murat C."/>
            <person name="Sun H."/>
            <person name="Tunlid A."/>
            <person name="Henrissat B."/>
            <person name="Grigoriev I.V."/>
            <person name="Hibbett D.S."/>
            <person name="Martin F."/>
            <person name="Nordberg H.P."/>
            <person name="Cantor M.N."/>
            <person name="Hua S.X."/>
        </authorList>
    </citation>
    <scope>NUCLEOTIDE SEQUENCE [LARGE SCALE GENOMIC DNA]</scope>
    <source>
        <strain evidence="3">h7</strain>
    </source>
</reference>
<feature type="region of interest" description="Disordered" evidence="1">
    <location>
        <begin position="182"/>
        <end position="213"/>
    </location>
</feature>
<dbReference type="OrthoDB" id="3049164at2759"/>
<gene>
    <name evidence="2" type="ORF">M413DRAFT_439878</name>
</gene>
<feature type="compositionally biased region" description="Low complexity" evidence="1">
    <location>
        <begin position="182"/>
        <end position="199"/>
    </location>
</feature>
<dbReference type="AlphaFoldDB" id="A0A0C3CVK5"/>
<dbReference type="Proteomes" id="UP000053424">
    <property type="component" value="Unassembled WGS sequence"/>
</dbReference>
<evidence type="ECO:0000313" key="3">
    <source>
        <dbReference type="Proteomes" id="UP000053424"/>
    </source>
</evidence>
<dbReference type="EMBL" id="KN831769">
    <property type="protein sequence ID" value="KIM48154.1"/>
    <property type="molecule type" value="Genomic_DNA"/>
</dbReference>
<evidence type="ECO:0000256" key="1">
    <source>
        <dbReference type="SAM" id="MobiDB-lite"/>
    </source>
</evidence>
<sequence>MDSGYSGLSSGTLPGGWSSSWTLSDGAREYWAEQAPKLPKRLRGNKSSQDEENQNLAFHDVPSSKGRVVLYSVDTNICGHADSDSSLSDEESILSDDFYSFISQEDHDITLSPSVTTPGKQANDVEEISPPNAPAEPDFDLTGLNSSLHLPTLQDVTLPDDVPAAVFVPLLLHASEPSFEARTSSSSSRFQLDSSSSQADSVTDPDGHSERASIHSNYSSLNYAGVCHLIDRLDSRTTPQDIEYNDTLFFSQPDGNNAWTLSLEPTPSFTEPGLSTTSLSVESSSASDSGCTSEIFQQQPVLVPVEVYSPSLDHPPTVNDDTEASHHHRSGSRPSVEALPLEQSSTHPQSSHFTIDHRSRNVIQKTKEFCRKFKRFITSKPSKSRSGNNLLLAPGAYTLVDVDTQLAQEYNFPRPGSAVSSQRPGRFMRSAKISSPSVALSEYPNHQTGSAVDDIHSYDYHARPKTLQEIKSRRRFSLPAFSRASTPAGTSARANIGLFASERTAGHIG</sequence>
<reference evidence="3" key="2">
    <citation type="submission" date="2015-01" db="EMBL/GenBank/DDBJ databases">
        <title>Evolutionary Origins and Diversification of the Mycorrhizal Mutualists.</title>
        <authorList>
            <consortium name="DOE Joint Genome Institute"/>
            <consortium name="Mycorrhizal Genomics Consortium"/>
            <person name="Kohler A."/>
            <person name="Kuo A."/>
            <person name="Nagy L.G."/>
            <person name="Floudas D."/>
            <person name="Copeland A."/>
            <person name="Barry K.W."/>
            <person name="Cichocki N."/>
            <person name="Veneault-Fourrey C."/>
            <person name="LaButti K."/>
            <person name="Lindquist E.A."/>
            <person name="Lipzen A."/>
            <person name="Lundell T."/>
            <person name="Morin E."/>
            <person name="Murat C."/>
            <person name="Riley R."/>
            <person name="Ohm R."/>
            <person name="Sun H."/>
            <person name="Tunlid A."/>
            <person name="Henrissat B."/>
            <person name="Grigoriev I.V."/>
            <person name="Hibbett D.S."/>
            <person name="Martin F."/>
        </authorList>
    </citation>
    <scope>NUCLEOTIDE SEQUENCE [LARGE SCALE GENOMIC DNA]</scope>
    <source>
        <strain evidence="3">h7</strain>
    </source>
</reference>
<dbReference type="HOGENOM" id="CLU_535329_0_0_1"/>
<protein>
    <submittedName>
        <fullName evidence="2">Uncharacterized protein</fullName>
    </submittedName>
</protein>
<feature type="compositionally biased region" description="Low complexity" evidence="1">
    <location>
        <begin position="275"/>
        <end position="289"/>
    </location>
</feature>
<keyword evidence="3" id="KW-1185">Reference proteome</keyword>
<feature type="region of interest" description="Disordered" evidence="1">
    <location>
        <begin position="110"/>
        <end position="141"/>
    </location>
</feature>
<feature type="compositionally biased region" description="Polar residues" evidence="1">
    <location>
        <begin position="111"/>
        <end position="120"/>
    </location>
</feature>
<organism evidence="2 3">
    <name type="scientific">Hebeloma cylindrosporum</name>
    <dbReference type="NCBI Taxonomy" id="76867"/>
    <lineage>
        <taxon>Eukaryota</taxon>
        <taxon>Fungi</taxon>
        <taxon>Dikarya</taxon>
        <taxon>Basidiomycota</taxon>
        <taxon>Agaricomycotina</taxon>
        <taxon>Agaricomycetes</taxon>
        <taxon>Agaricomycetidae</taxon>
        <taxon>Agaricales</taxon>
        <taxon>Agaricineae</taxon>
        <taxon>Hymenogastraceae</taxon>
        <taxon>Hebeloma</taxon>
    </lineage>
</organism>
<feature type="compositionally biased region" description="Polar residues" evidence="1">
    <location>
        <begin position="260"/>
        <end position="269"/>
    </location>
</feature>
<name>A0A0C3CVK5_HEBCY</name>
<proteinExistence type="predicted"/>
<feature type="region of interest" description="Disordered" evidence="1">
    <location>
        <begin position="34"/>
        <end position="59"/>
    </location>
</feature>